<organism evidence="1 2">
    <name type="scientific">Aeromonas phage Ah1</name>
    <dbReference type="NCBI Taxonomy" id="2053701"/>
    <lineage>
        <taxon>Viruses</taxon>
        <taxon>Duplodnaviria</taxon>
        <taxon>Heunggongvirae</taxon>
        <taxon>Uroviricota</taxon>
        <taxon>Caudoviricetes</taxon>
        <taxon>Pantevenvirales</taxon>
        <taxon>Straboviridae</taxon>
        <taxon>Cinqassovirus</taxon>
        <taxon>Cinqassovirus ah1</taxon>
    </lineage>
</organism>
<proteinExistence type="predicted"/>
<protein>
    <submittedName>
        <fullName evidence="1">Uncharacterized protein</fullName>
    </submittedName>
</protein>
<reference evidence="1 2" key="1">
    <citation type="submission" date="2017-10" db="EMBL/GenBank/DDBJ databases">
        <title>Antibacterial composition for extension of chilled fish shelf life and decreasing of risk of food-borne infections, bacteriophage strains for its preparation.</title>
        <authorList>
            <person name="Zulkarneev E.R."/>
            <person name="Aleshkin A.V."/>
            <person name="Rubalsky O.V."/>
            <person name="Kiseleva I.A."/>
            <person name="Rubalskii E.O."/>
            <person name="Lebedev S.N."/>
        </authorList>
    </citation>
    <scope>NUCLEOTIDE SEQUENCE [LARGE SCALE GENOMIC DNA]</scope>
</reference>
<gene>
    <name evidence="1" type="ORF">Ah1_00144</name>
</gene>
<keyword evidence="2" id="KW-1185">Reference proteome</keyword>
<dbReference type="Proteomes" id="UP000240934">
    <property type="component" value="Segment"/>
</dbReference>
<evidence type="ECO:0000313" key="1">
    <source>
        <dbReference type="EMBL" id="AUE22685.1"/>
    </source>
</evidence>
<sequence>MSMKYLAKLLFPNTYTAIVEEGKWHGSKA</sequence>
<evidence type="ECO:0000313" key="2">
    <source>
        <dbReference type="Proteomes" id="UP000240934"/>
    </source>
</evidence>
<name>A0A2H4YFD2_9CAUD</name>
<dbReference type="EMBL" id="MG250483">
    <property type="protein sequence ID" value="AUE22685.1"/>
    <property type="molecule type" value="Genomic_DNA"/>
</dbReference>
<accession>A0A2H4YFD2</accession>